<reference evidence="1 2" key="1">
    <citation type="submission" date="2016-10" db="EMBL/GenBank/DDBJ databases">
        <title>Genome sequence of the ascomycete fungus Penicillium subrubescens.</title>
        <authorList>
            <person name="De Vries R.P."/>
            <person name="Peng M."/>
            <person name="Dilokpimol A."/>
            <person name="Hilden K."/>
            <person name="Makela M.R."/>
            <person name="Grigoriev I."/>
            <person name="Riley R."/>
            <person name="Granchi Z."/>
        </authorList>
    </citation>
    <scope>NUCLEOTIDE SEQUENCE [LARGE SCALE GENOMIC DNA]</scope>
    <source>
        <strain evidence="1 2">CBS 132785</strain>
    </source>
</reference>
<gene>
    <name evidence="1" type="ORF">PENSUB_8403</name>
</gene>
<evidence type="ECO:0000313" key="1">
    <source>
        <dbReference type="EMBL" id="OKO99558.1"/>
    </source>
</evidence>
<proteinExistence type="predicted"/>
<sequence length="49" mass="5609">MSVVAEDPSMTYVKTGLLAKSSVAPPKTEAWWRRAEAWERPFSERDLVE</sequence>
<protein>
    <submittedName>
        <fullName evidence="1">Uncharacterized protein</fullName>
    </submittedName>
</protein>
<name>A0A1Q5TH43_9EURO</name>
<organism evidence="1 2">
    <name type="scientific">Penicillium subrubescens</name>
    <dbReference type="NCBI Taxonomy" id="1316194"/>
    <lineage>
        <taxon>Eukaryota</taxon>
        <taxon>Fungi</taxon>
        <taxon>Dikarya</taxon>
        <taxon>Ascomycota</taxon>
        <taxon>Pezizomycotina</taxon>
        <taxon>Eurotiomycetes</taxon>
        <taxon>Eurotiomycetidae</taxon>
        <taxon>Eurotiales</taxon>
        <taxon>Aspergillaceae</taxon>
        <taxon>Penicillium</taxon>
    </lineage>
</organism>
<dbReference type="AlphaFoldDB" id="A0A1Q5TH43"/>
<comment type="caution">
    <text evidence="1">The sequence shown here is derived from an EMBL/GenBank/DDBJ whole genome shotgun (WGS) entry which is preliminary data.</text>
</comment>
<accession>A0A1Q5TH43</accession>
<evidence type="ECO:0000313" key="2">
    <source>
        <dbReference type="Proteomes" id="UP000186955"/>
    </source>
</evidence>
<dbReference type="EMBL" id="MNBE01000656">
    <property type="protein sequence ID" value="OKO99558.1"/>
    <property type="molecule type" value="Genomic_DNA"/>
</dbReference>
<dbReference type="Proteomes" id="UP000186955">
    <property type="component" value="Unassembled WGS sequence"/>
</dbReference>
<keyword evidence="2" id="KW-1185">Reference proteome</keyword>